<sequence>METALALPLFLCAAVGLLMLGNLLLTEAKIQYALSRTADMYAVKMALDNVASNRNDDLTDARTKKTSMQDTAEDAADMLLTNAGLHMIFTSVYEDTLSDDTSIYGGRAGIILSASLLGEEETAVRVRASYRLKIEIPFLGEYAFPGKAEAVQRVFSGYVEHGGEAGGNNGGDVVYVTEHGSVYHTSLSCSHICLRIDGDSVKKILQEDKYQACDKCMDNGKIPSVLYVTRYGDKYHSSLGCSGLKRTVKAIPRDEAEGMRMCSRCAAGQK</sequence>
<organism evidence="1 2">
    <name type="scientific">Candidatus Anaerobutyricum stercoris</name>
    <dbReference type="NCBI Taxonomy" id="2838457"/>
    <lineage>
        <taxon>Bacteria</taxon>
        <taxon>Bacillati</taxon>
        <taxon>Bacillota</taxon>
        <taxon>Clostridia</taxon>
        <taxon>Lachnospirales</taxon>
        <taxon>Lachnospiraceae</taxon>
        <taxon>Anaerobutyricum</taxon>
    </lineage>
</organism>
<evidence type="ECO:0000313" key="1">
    <source>
        <dbReference type="EMBL" id="HIZ39030.1"/>
    </source>
</evidence>
<dbReference type="Proteomes" id="UP000824049">
    <property type="component" value="Unassembled WGS sequence"/>
</dbReference>
<proteinExistence type="predicted"/>
<accession>A0A9D2EKH2</accession>
<reference evidence="1" key="1">
    <citation type="journal article" date="2021" name="PeerJ">
        <title>Extensive microbial diversity within the chicken gut microbiome revealed by metagenomics and culture.</title>
        <authorList>
            <person name="Gilroy R."/>
            <person name="Ravi A."/>
            <person name="Getino M."/>
            <person name="Pursley I."/>
            <person name="Horton D.L."/>
            <person name="Alikhan N.F."/>
            <person name="Baker D."/>
            <person name="Gharbi K."/>
            <person name="Hall N."/>
            <person name="Watson M."/>
            <person name="Adriaenssens E.M."/>
            <person name="Foster-Nyarko E."/>
            <person name="Jarju S."/>
            <person name="Secka A."/>
            <person name="Antonio M."/>
            <person name="Oren A."/>
            <person name="Chaudhuri R.R."/>
            <person name="La Ragione R."/>
            <person name="Hildebrand F."/>
            <person name="Pallen M.J."/>
        </authorList>
    </citation>
    <scope>NUCLEOTIDE SEQUENCE</scope>
    <source>
        <strain evidence="1">CHK179-28034</strain>
    </source>
</reference>
<gene>
    <name evidence="1" type="ORF">H9968_03760</name>
</gene>
<dbReference type="AlphaFoldDB" id="A0A9D2EKH2"/>
<reference evidence="1" key="2">
    <citation type="submission" date="2021-04" db="EMBL/GenBank/DDBJ databases">
        <authorList>
            <person name="Gilroy R."/>
        </authorList>
    </citation>
    <scope>NUCLEOTIDE SEQUENCE</scope>
    <source>
        <strain evidence="1">CHK179-28034</strain>
    </source>
</reference>
<name>A0A9D2EKH2_9FIRM</name>
<protein>
    <submittedName>
        <fullName evidence="1">Uncharacterized protein</fullName>
    </submittedName>
</protein>
<dbReference type="EMBL" id="DXBR01000040">
    <property type="protein sequence ID" value="HIZ39030.1"/>
    <property type="molecule type" value="Genomic_DNA"/>
</dbReference>
<evidence type="ECO:0000313" key="2">
    <source>
        <dbReference type="Proteomes" id="UP000824049"/>
    </source>
</evidence>
<comment type="caution">
    <text evidence="1">The sequence shown here is derived from an EMBL/GenBank/DDBJ whole genome shotgun (WGS) entry which is preliminary data.</text>
</comment>